<dbReference type="SMART" id="SM00927">
    <property type="entry name" value="MutH"/>
    <property type="match status" value="1"/>
</dbReference>
<keyword evidence="6" id="KW-1185">Reference proteome</keyword>
<proteinExistence type="predicted"/>
<dbReference type="EC" id="3.1.21.4" evidence="5"/>
<dbReference type="InterPro" id="IPR037057">
    <property type="entry name" value="DNA_rep_MutH/T2_RE_sf"/>
</dbReference>
<evidence type="ECO:0000313" key="6">
    <source>
        <dbReference type="Proteomes" id="UP001477947"/>
    </source>
</evidence>
<accession>A0ABZ3FGP9</accession>
<dbReference type="Gene3D" id="3.40.600.10">
    <property type="entry name" value="DNA mismatch repair MutH/Restriction endonuclease, type II"/>
    <property type="match status" value="2"/>
</dbReference>
<dbReference type="SUPFAM" id="SSF52980">
    <property type="entry name" value="Restriction endonuclease-like"/>
    <property type="match status" value="2"/>
</dbReference>
<dbReference type="GO" id="GO:0009036">
    <property type="term" value="F:type II site-specific deoxyribonuclease activity"/>
    <property type="evidence" value="ECO:0007669"/>
    <property type="project" value="UniProtKB-EC"/>
</dbReference>
<name>A0ABZ3FGP9_9FIRM</name>
<dbReference type="Pfam" id="PF02976">
    <property type="entry name" value="MutH"/>
    <property type="match status" value="1"/>
</dbReference>
<sequence>MLLGELNLKYNEKSIDSIMKYSHGLIGKKFGEIDQYERLGEGKGKGNLGQIVEESYFGYDINSRAEADFSHVGVELKVTPFKVNQNKTISAKERLVLNIINYMEEYQKDFYKSSFWEKNNKLLLVFYQWKKELEKKDYVVKDIMLHEFSEEDLVVIKDDWKTIINKIKEGKAHELSEGDTNYLAACPKGANKNSVRKQPFSEELAMQRAFSLKSSYMTSLIRKRLGVEDEEVVSILKGTKMTIEQLLESKFKVFYGKSVDEIGDDLRIDIYNGKSKLAKNHVQMLVSKILGLTTTDLSKVDEFAKANIKFKTIRIEKNGKIKEHMSFPTFKYKEIIEEDWVNSSLRNLFEEQKYLFVVFRYDENNVLRLDKIKLWNMPISVLDTYVKDTWEETVRVIKEGVQIEVRGNKSFDNLPGPKFNEMCHTRPHAKDSEDTYELPDGRKLVKKCFWLDKKYILSIVNS</sequence>
<dbReference type="InterPro" id="IPR011337">
    <property type="entry name" value="DNA_rep_MutH/RE_typeII_Sau3AI"/>
</dbReference>
<evidence type="ECO:0000256" key="2">
    <source>
        <dbReference type="ARBA" id="ARBA00022759"/>
    </source>
</evidence>
<evidence type="ECO:0000259" key="4">
    <source>
        <dbReference type="SMART" id="SM00927"/>
    </source>
</evidence>
<keyword evidence="1" id="KW-0540">Nuclease</keyword>
<protein>
    <submittedName>
        <fullName evidence="5">Type-2 restriction enzyme Sau3AI</fullName>
        <ecNumber evidence="5">3.1.21.4</ecNumber>
    </submittedName>
</protein>
<dbReference type="InterPro" id="IPR011335">
    <property type="entry name" value="Restrct_endonuc-II-like"/>
</dbReference>
<dbReference type="CDD" id="cd22356">
    <property type="entry name" value="Sau3AI_N-like"/>
    <property type="match status" value="1"/>
</dbReference>
<evidence type="ECO:0000256" key="1">
    <source>
        <dbReference type="ARBA" id="ARBA00022722"/>
    </source>
</evidence>
<dbReference type="Proteomes" id="UP001477947">
    <property type="component" value="Chromosome"/>
</dbReference>
<evidence type="ECO:0000256" key="3">
    <source>
        <dbReference type="ARBA" id="ARBA00022801"/>
    </source>
</evidence>
<keyword evidence="3 5" id="KW-0378">Hydrolase</keyword>
<evidence type="ECO:0000313" key="5">
    <source>
        <dbReference type="EMBL" id="XAM43007.1"/>
    </source>
</evidence>
<dbReference type="EMBL" id="CP154622">
    <property type="protein sequence ID" value="XAM43007.1"/>
    <property type="molecule type" value="Genomic_DNA"/>
</dbReference>
<gene>
    <name evidence="5" type="primary">sau3AIR</name>
    <name evidence="5" type="ORF">TPELB_33220</name>
</gene>
<dbReference type="NCBIfam" id="NF040973">
    <property type="entry name" value="restrict_Sau3AI"/>
    <property type="match status" value="1"/>
</dbReference>
<organism evidence="5 6">
    <name type="scientific">Terrisporobacter petrolearius</name>
    <dbReference type="NCBI Taxonomy" id="1460447"/>
    <lineage>
        <taxon>Bacteria</taxon>
        <taxon>Bacillati</taxon>
        <taxon>Bacillota</taxon>
        <taxon>Clostridia</taxon>
        <taxon>Peptostreptococcales</taxon>
        <taxon>Peptostreptococcaceae</taxon>
        <taxon>Terrisporobacter</taxon>
    </lineage>
</organism>
<feature type="domain" description="DNA mismatch repair MutH/Type II restriction enzyme Sau3AI" evidence="4">
    <location>
        <begin position="57"/>
        <end position="159"/>
    </location>
</feature>
<keyword evidence="2" id="KW-0255">Endonuclease</keyword>
<dbReference type="CDD" id="cd22355">
    <property type="entry name" value="Sau3AI_C"/>
    <property type="match status" value="1"/>
</dbReference>
<reference evidence="5 6" key="1">
    <citation type="submission" date="2024-04" db="EMBL/GenBank/DDBJ databases">
        <title>Isolation and characterization of novel acetogenic strains of the genera Terrisporobacter and Acetoanaerobium.</title>
        <authorList>
            <person name="Boeer T."/>
            <person name="Schueler M.A."/>
            <person name="Lueschen A."/>
            <person name="Eysell L."/>
            <person name="Droege J."/>
            <person name="Heinemann M."/>
            <person name="Engelhardt L."/>
            <person name="Basen M."/>
            <person name="Daniel R."/>
        </authorList>
    </citation>
    <scope>NUCLEOTIDE SEQUENCE [LARGE SCALE GENOMIC DNA]</scope>
    <source>
        <strain evidence="5 6">ELB</strain>
    </source>
</reference>